<name>A0ACC0VDD1_9HYPO</name>
<proteinExistence type="predicted"/>
<evidence type="ECO:0000313" key="1">
    <source>
        <dbReference type="EMBL" id="KAI9904309.1"/>
    </source>
</evidence>
<sequence>MNALFNLGKSGTPKNDNARQEPSAVRGLPSSWYRSEAMHQLERRAVFSKRWLLVSHKLRFAQAGDYLRLTMAGFPIFLEPSTSSSGNAAALACRYHGWSYGFDGRLAKAPRYEELPSFAKSENDLFGIHVHVDKLGFVWVNLESAETPSVPWSSTFAGVDEQERLSAFDTSRYRFDHEWELPGAYDWKTLAENYNECYHCPTGHPAVNGVTNLSRYWVETAGSHIQHFNVDKDDGTKGLGIYSTFFYPNASATLSPDFFYLMRCVPEGPGRARMQYEVYRHEDATDEAFRYITEFFKQVLREDKDLCVAAQKNFDVGVFTSGELHPRVEKGTLFTQHLTRQLVVPHRQEEERQEREIWPATPKPSASQTLGINEDLEFCAKLDCAHDNAQLAW</sequence>
<gene>
    <name evidence="1" type="ORF">N3K66_000838</name>
</gene>
<protein>
    <submittedName>
        <fullName evidence="1">Uncharacterized protein</fullName>
    </submittedName>
</protein>
<dbReference type="EMBL" id="CM047940">
    <property type="protein sequence ID" value="KAI9904309.1"/>
    <property type="molecule type" value="Genomic_DNA"/>
</dbReference>
<reference evidence="1" key="1">
    <citation type="submission" date="2022-10" db="EMBL/GenBank/DDBJ databases">
        <title>Complete Genome of Trichothecium roseum strain YXFP-22015, a Plant Pathogen Isolated from Citrus.</title>
        <authorList>
            <person name="Wang Y."/>
            <person name="Zhu L."/>
        </authorList>
    </citation>
    <scope>NUCLEOTIDE SEQUENCE</scope>
    <source>
        <strain evidence="1">YXFP-22015</strain>
    </source>
</reference>
<comment type="caution">
    <text evidence="1">The sequence shown here is derived from an EMBL/GenBank/DDBJ whole genome shotgun (WGS) entry which is preliminary data.</text>
</comment>
<evidence type="ECO:0000313" key="2">
    <source>
        <dbReference type="Proteomes" id="UP001163324"/>
    </source>
</evidence>
<accession>A0ACC0VDD1</accession>
<dbReference type="Proteomes" id="UP001163324">
    <property type="component" value="Chromosome 1"/>
</dbReference>
<keyword evidence="2" id="KW-1185">Reference proteome</keyword>
<organism evidence="1 2">
    <name type="scientific">Trichothecium roseum</name>
    <dbReference type="NCBI Taxonomy" id="47278"/>
    <lineage>
        <taxon>Eukaryota</taxon>
        <taxon>Fungi</taxon>
        <taxon>Dikarya</taxon>
        <taxon>Ascomycota</taxon>
        <taxon>Pezizomycotina</taxon>
        <taxon>Sordariomycetes</taxon>
        <taxon>Hypocreomycetidae</taxon>
        <taxon>Hypocreales</taxon>
        <taxon>Hypocreales incertae sedis</taxon>
        <taxon>Trichothecium</taxon>
    </lineage>
</organism>